<reference evidence="4" key="2">
    <citation type="journal article" date="2021" name="PeerJ">
        <title>Extensive microbial diversity within the chicken gut microbiome revealed by metagenomics and culture.</title>
        <authorList>
            <person name="Gilroy R."/>
            <person name="Ravi A."/>
            <person name="Getino M."/>
            <person name="Pursley I."/>
            <person name="Horton D.L."/>
            <person name="Alikhan N.F."/>
            <person name="Baker D."/>
            <person name="Gharbi K."/>
            <person name="Hall N."/>
            <person name="Watson M."/>
            <person name="Adriaenssens E.M."/>
            <person name="Foster-Nyarko E."/>
            <person name="Jarju S."/>
            <person name="Secka A."/>
            <person name="Antonio M."/>
            <person name="Oren A."/>
            <person name="Chaudhuri R.R."/>
            <person name="La Ragione R."/>
            <person name="Hildebrand F."/>
            <person name="Pallen M.J."/>
        </authorList>
    </citation>
    <scope>NUCLEOTIDE SEQUENCE</scope>
    <source>
        <strain evidence="4">CHK160-1198</strain>
    </source>
</reference>
<proteinExistence type="predicted"/>
<reference evidence="4" key="1">
    <citation type="submission" date="2020-10" db="EMBL/GenBank/DDBJ databases">
        <authorList>
            <person name="Gilroy R."/>
        </authorList>
    </citation>
    <scope>NUCLEOTIDE SEQUENCE</scope>
    <source>
        <strain evidence="4">CHK160-1198</strain>
    </source>
</reference>
<dbReference type="Pfam" id="PF00596">
    <property type="entry name" value="Aldolase_II"/>
    <property type="match status" value="1"/>
</dbReference>
<name>A0A9D1MQG4_9FIRM</name>
<dbReference type="GO" id="GO:0016832">
    <property type="term" value="F:aldehyde-lyase activity"/>
    <property type="evidence" value="ECO:0007669"/>
    <property type="project" value="TreeGrafter"/>
</dbReference>
<dbReference type="Proteomes" id="UP000824099">
    <property type="component" value="Unassembled WGS sequence"/>
</dbReference>
<dbReference type="SMART" id="SM01007">
    <property type="entry name" value="Aldolase_II"/>
    <property type="match status" value="1"/>
</dbReference>
<keyword evidence="2" id="KW-0456">Lyase</keyword>
<dbReference type="InterPro" id="IPR036409">
    <property type="entry name" value="Aldolase_II/adducin_N_sf"/>
</dbReference>
<dbReference type="InterPro" id="IPR050197">
    <property type="entry name" value="Aldolase_class_II_sugar_metab"/>
</dbReference>
<dbReference type="SUPFAM" id="SSF53639">
    <property type="entry name" value="AraD/HMP-PK domain-like"/>
    <property type="match status" value="1"/>
</dbReference>
<dbReference type="EMBL" id="DVNI01000082">
    <property type="protein sequence ID" value="HIU64395.1"/>
    <property type="molecule type" value="Genomic_DNA"/>
</dbReference>
<evidence type="ECO:0000256" key="2">
    <source>
        <dbReference type="ARBA" id="ARBA00023239"/>
    </source>
</evidence>
<dbReference type="AlphaFoldDB" id="A0A9D1MQG4"/>
<feature type="domain" description="Class II aldolase/adducin N-terminal" evidence="3">
    <location>
        <begin position="19"/>
        <end position="195"/>
    </location>
</feature>
<accession>A0A9D1MQG4</accession>
<keyword evidence="1" id="KW-0479">Metal-binding</keyword>
<evidence type="ECO:0000259" key="3">
    <source>
        <dbReference type="SMART" id="SM01007"/>
    </source>
</evidence>
<sequence>MNKNITEQLRNLPLDALKKQIILTAQALLTKKLTSGSWGNISARITPDLIIITPSGKPYETLQESDLILVNSDGNIMAGNSMPSSELPLHLAIYKARPTCNAVIHTHSIYASVCAALHKPIPPLLEDTAQVAGGSINVARYALAGSQELADNTTAALGNADAVLLANHGAVCCARSLTESLFTAEIVEKSAQVFCAATTIGEVVPLPEADIKTLRTFYLEHYSKRQKGEE</sequence>
<evidence type="ECO:0000313" key="4">
    <source>
        <dbReference type="EMBL" id="HIU64395.1"/>
    </source>
</evidence>
<evidence type="ECO:0000256" key="1">
    <source>
        <dbReference type="ARBA" id="ARBA00022723"/>
    </source>
</evidence>
<dbReference type="GO" id="GO:0005829">
    <property type="term" value="C:cytosol"/>
    <property type="evidence" value="ECO:0007669"/>
    <property type="project" value="TreeGrafter"/>
</dbReference>
<dbReference type="PANTHER" id="PTHR22789:SF0">
    <property type="entry name" value="3-OXO-TETRONATE 4-PHOSPHATE DECARBOXYLASE-RELATED"/>
    <property type="match status" value="1"/>
</dbReference>
<comment type="caution">
    <text evidence="4">The sequence shown here is derived from an EMBL/GenBank/DDBJ whole genome shotgun (WGS) entry which is preliminary data.</text>
</comment>
<organism evidence="4 5">
    <name type="scientific">Candidatus Avacidaminococcus intestinavium</name>
    <dbReference type="NCBI Taxonomy" id="2840684"/>
    <lineage>
        <taxon>Bacteria</taxon>
        <taxon>Bacillati</taxon>
        <taxon>Bacillota</taxon>
        <taxon>Negativicutes</taxon>
        <taxon>Acidaminococcales</taxon>
        <taxon>Acidaminococcaceae</taxon>
        <taxon>Acidaminococcaceae incertae sedis</taxon>
        <taxon>Candidatus Avacidaminococcus</taxon>
    </lineage>
</organism>
<dbReference type="Gene3D" id="3.40.225.10">
    <property type="entry name" value="Class II aldolase/adducin N-terminal domain"/>
    <property type="match status" value="1"/>
</dbReference>
<dbReference type="InterPro" id="IPR001303">
    <property type="entry name" value="Aldolase_II/adducin_N"/>
</dbReference>
<protein>
    <submittedName>
        <fullName evidence="4">Class II aldolase/adducin family protein</fullName>
    </submittedName>
</protein>
<dbReference type="GO" id="GO:0046872">
    <property type="term" value="F:metal ion binding"/>
    <property type="evidence" value="ECO:0007669"/>
    <property type="project" value="UniProtKB-KW"/>
</dbReference>
<dbReference type="GO" id="GO:0019323">
    <property type="term" value="P:pentose catabolic process"/>
    <property type="evidence" value="ECO:0007669"/>
    <property type="project" value="TreeGrafter"/>
</dbReference>
<dbReference type="PANTHER" id="PTHR22789">
    <property type="entry name" value="FUCULOSE PHOSPHATE ALDOLASE"/>
    <property type="match status" value="1"/>
</dbReference>
<evidence type="ECO:0000313" key="5">
    <source>
        <dbReference type="Proteomes" id="UP000824099"/>
    </source>
</evidence>
<gene>
    <name evidence="4" type="ORF">IAB06_05125</name>
</gene>